<feature type="transmembrane region" description="Helical" evidence="6">
    <location>
        <begin position="121"/>
        <end position="147"/>
    </location>
</feature>
<protein>
    <recommendedName>
        <fullName evidence="9">Pali-domain-containing protein</fullName>
    </recommendedName>
</protein>
<feature type="compositionally biased region" description="Gly residues" evidence="5">
    <location>
        <begin position="372"/>
        <end position="410"/>
    </location>
</feature>
<reference evidence="7 8" key="1">
    <citation type="submission" date="2021-11" db="EMBL/GenBank/DDBJ databases">
        <title>Black yeast isolated from Biological Soil Crust.</title>
        <authorList>
            <person name="Kurbessoian T."/>
        </authorList>
    </citation>
    <scope>NUCLEOTIDE SEQUENCE [LARGE SCALE GENOMIC DNA]</scope>
    <source>
        <strain evidence="7 8">CCFEE 5522</strain>
    </source>
</reference>
<feature type="compositionally biased region" description="Low complexity" evidence="5">
    <location>
        <begin position="744"/>
        <end position="756"/>
    </location>
</feature>
<evidence type="ECO:0000256" key="1">
    <source>
        <dbReference type="ARBA" id="ARBA00004141"/>
    </source>
</evidence>
<evidence type="ECO:0000256" key="3">
    <source>
        <dbReference type="ARBA" id="ARBA00022989"/>
    </source>
</evidence>
<feature type="region of interest" description="Disordered" evidence="5">
    <location>
        <begin position="242"/>
        <end position="482"/>
    </location>
</feature>
<comment type="caution">
    <text evidence="7">The sequence shown here is derived from an EMBL/GenBank/DDBJ whole genome shotgun (WGS) entry which is preliminary data.</text>
</comment>
<feature type="compositionally biased region" description="Polar residues" evidence="5">
    <location>
        <begin position="614"/>
        <end position="643"/>
    </location>
</feature>
<evidence type="ECO:0000313" key="7">
    <source>
        <dbReference type="EMBL" id="KAK4543403.1"/>
    </source>
</evidence>
<dbReference type="GO" id="GO:0032153">
    <property type="term" value="C:cell division site"/>
    <property type="evidence" value="ECO:0007669"/>
    <property type="project" value="TreeGrafter"/>
</dbReference>
<proteinExistence type="predicted"/>
<keyword evidence="2 6" id="KW-0812">Transmembrane</keyword>
<feature type="compositionally biased region" description="Polar residues" evidence="5">
    <location>
        <begin position="717"/>
        <end position="742"/>
    </location>
</feature>
<feature type="compositionally biased region" description="Basic and acidic residues" evidence="5">
    <location>
        <begin position="559"/>
        <end position="572"/>
    </location>
</feature>
<feature type="compositionally biased region" description="Gly residues" evidence="5">
    <location>
        <begin position="851"/>
        <end position="870"/>
    </location>
</feature>
<feature type="compositionally biased region" description="Low complexity" evidence="5">
    <location>
        <begin position="805"/>
        <end position="824"/>
    </location>
</feature>
<evidence type="ECO:0008006" key="9">
    <source>
        <dbReference type="Google" id="ProtNLM"/>
    </source>
</evidence>
<dbReference type="AlphaFoldDB" id="A0AAV9JFW7"/>
<keyword evidence="4 6" id="KW-0472">Membrane</keyword>
<feature type="region of interest" description="Disordered" evidence="5">
    <location>
        <begin position="502"/>
        <end position="898"/>
    </location>
</feature>
<feature type="compositionally biased region" description="Low complexity" evidence="5">
    <location>
        <begin position="333"/>
        <end position="346"/>
    </location>
</feature>
<dbReference type="EMBL" id="JAVFHQ010000032">
    <property type="protein sequence ID" value="KAK4543403.1"/>
    <property type="molecule type" value="Genomic_DNA"/>
</dbReference>
<accession>A0AAV9JFW7</accession>
<organism evidence="7 8">
    <name type="scientific">Oleoguttula mirabilis</name>
    <dbReference type="NCBI Taxonomy" id="1507867"/>
    <lineage>
        <taxon>Eukaryota</taxon>
        <taxon>Fungi</taxon>
        <taxon>Dikarya</taxon>
        <taxon>Ascomycota</taxon>
        <taxon>Pezizomycotina</taxon>
        <taxon>Dothideomycetes</taxon>
        <taxon>Dothideomycetidae</taxon>
        <taxon>Mycosphaerellales</taxon>
        <taxon>Teratosphaeriaceae</taxon>
        <taxon>Oleoguttula</taxon>
    </lineage>
</organism>
<keyword evidence="8" id="KW-1185">Reference proteome</keyword>
<feature type="transmembrane region" description="Helical" evidence="6">
    <location>
        <begin position="153"/>
        <end position="175"/>
    </location>
</feature>
<feature type="compositionally biased region" description="Basic residues" evidence="5">
    <location>
        <begin position="646"/>
        <end position="655"/>
    </location>
</feature>
<dbReference type="Proteomes" id="UP001324427">
    <property type="component" value="Unassembled WGS sequence"/>
</dbReference>
<feature type="compositionally biased region" description="Gly residues" evidence="5">
    <location>
        <begin position="433"/>
        <end position="442"/>
    </location>
</feature>
<evidence type="ECO:0000256" key="5">
    <source>
        <dbReference type="SAM" id="MobiDB-lite"/>
    </source>
</evidence>
<keyword evidence="3 6" id="KW-1133">Transmembrane helix</keyword>
<feature type="compositionally biased region" description="Low complexity" evidence="5">
    <location>
        <begin position="589"/>
        <end position="603"/>
    </location>
</feature>
<evidence type="ECO:0000256" key="2">
    <source>
        <dbReference type="ARBA" id="ARBA00022692"/>
    </source>
</evidence>
<dbReference type="PANTHER" id="PTHR28013:SF3">
    <property type="entry name" value="PROTEIN DCV1-RELATED"/>
    <property type="match status" value="1"/>
</dbReference>
<feature type="compositionally biased region" description="Low complexity" evidence="5">
    <location>
        <begin position="290"/>
        <end position="311"/>
    </location>
</feature>
<evidence type="ECO:0000256" key="4">
    <source>
        <dbReference type="ARBA" id="ARBA00023136"/>
    </source>
</evidence>
<dbReference type="PANTHER" id="PTHR28013">
    <property type="entry name" value="PROTEIN DCV1-RELATED"/>
    <property type="match status" value="1"/>
</dbReference>
<sequence length="898" mass="93473">MGLLRPATPLSIIFFVAFVLLLLSTLSTPIIRAIPLGAFQGYNFGVFGYCKGTACSGFKIGYSTDGLFSGDANDDFELPSSTRHSLSAILIVHPVAAFLTLVCFCLAFAAHFHSPSHSPRYLLALLILTIPTLLVTLLAFLVDILLFVPHVQWGGWIVLAATILIIASSVVTCAMRRTLVSRKARKKRIEENADMSGANYYENLHQNRLMADELPKADSPPPMGGSTAGDKAAPQFAAYEMQRPETRSQDSTANGGAMMDGGRRSTDDSTPLNPARDPSVRSASTGGAGRRPYGPPGSEEMPPMPMGRPSMDSNGGMGGPRRPSRDQYGNLIGPAAAMGAMGVAAGHDLPPPGLRHEDSQGSLGSNRSNGGVPRGGRGSYGPPGRGYGQPRGGYGPPRGGSYGPRDGGYRGQAPPPGWRGGRGGYGGPPPQGMMGGGRGGMPRQGPPPGYAASGPVVDPYYTNPRSAPSPTMGMPPSDRPVQAAMQHHDEFVAGPAGQIGQAIEMDERTGSPPGHTSPTGHPQGFPMSVGEHEGHMSPNYGLRDSDGDVAGMVGLQQGRPEDPSMARMDSDRSGVLSLTSNYSDQAYVPPRAQWAPQQQQQQRHLGADAVSPMDSASSGPQSSNAMPSSNALPYSPVQASPTLPRQAHHAPKHVRNGSEAYYEDVDPRFAIDPASEVGSSHDQPGPLPSALTPGAGGYAGYNPQARMHSPNHLHPPSSRNIPSYVSGSASGGSTDNDHSTPASLLGEQQQQRTTRGQGLGGSGDGPADHSSYENLPEGARSPGEGSEASHFTSVSQRGINPNWRPGPGSAYAGSAMGAPSSASAVQRRREDVILNANPDFSLPGMGPSGRNAGGGRGRGGRGGPGMGMGAMRGVQRSPTNPTAMGLTPSGRYPNPTDI</sequence>
<dbReference type="GO" id="GO:0035838">
    <property type="term" value="C:growing cell tip"/>
    <property type="evidence" value="ECO:0007669"/>
    <property type="project" value="TreeGrafter"/>
</dbReference>
<feature type="transmembrane region" description="Helical" evidence="6">
    <location>
        <begin position="12"/>
        <end position="34"/>
    </location>
</feature>
<dbReference type="InterPro" id="IPR009571">
    <property type="entry name" value="SUR7/Rim9-like_fungi"/>
</dbReference>
<name>A0AAV9JFW7_9PEZI</name>
<dbReference type="GO" id="GO:0005886">
    <property type="term" value="C:plasma membrane"/>
    <property type="evidence" value="ECO:0007669"/>
    <property type="project" value="InterPro"/>
</dbReference>
<dbReference type="Pfam" id="PF06687">
    <property type="entry name" value="SUR7"/>
    <property type="match status" value="1"/>
</dbReference>
<evidence type="ECO:0000256" key="6">
    <source>
        <dbReference type="SAM" id="Phobius"/>
    </source>
</evidence>
<gene>
    <name evidence="7" type="ORF">LTR36_005546</name>
</gene>
<evidence type="ECO:0000313" key="8">
    <source>
        <dbReference type="Proteomes" id="UP001324427"/>
    </source>
</evidence>
<feature type="compositionally biased region" description="Polar residues" evidence="5">
    <location>
        <begin position="789"/>
        <end position="799"/>
    </location>
</feature>
<feature type="transmembrane region" description="Helical" evidence="6">
    <location>
        <begin position="86"/>
        <end position="109"/>
    </location>
</feature>
<comment type="subcellular location">
    <subcellularLocation>
        <location evidence="1">Membrane</location>
        <topology evidence="1">Multi-pass membrane protein</topology>
    </subcellularLocation>
</comment>
<dbReference type="InterPro" id="IPR051380">
    <property type="entry name" value="pH-response_reg_palI/RIM9"/>
</dbReference>